<name>A0AA35VBY2_LACSI</name>
<organism evidence="1 2">
    <name type="scientific">Lactuca saligna</name>
    <name type="common">Willowleaf lettuce</name>
    <dbReference type="NCBI Taxonomy" id="75948"/>
    <lineage>
        <taxon>Eukaryota</taxon>
        <taxon>Viridiplantae</taxon>
        <taxon>Streptophyta</taxon>
        <taxon>Embryophyta</taxon>
        <taxon>Tracheophyta</taxon>
        <taxon>Spermatophyta</taxon>
        <taxon>Magnoliopsida</taxon>
        <taxon>eudicotyledons</taxon>
        <taxon>Gunneridae</taxon>
        <taxon>Pentapetalae</taxon>
        <taxon>asterids</taxon>
        <taxon>campanulids</taxon>
        <taxon>Asterales</taxon>
        <taxon>Asteraceae</taxon>
        <taxon>Cichorioideae</taxon>
        <taxon>Cichorieae</taxon>
        <taxon>Lactucinae</taxon>
        <taxon>Lactuca</taxon>
    </lineage>
</organism>
<accession>A0AA35VBY2</accession>
<dbReference type="AlphaFoldDB" id="A0AA35VBY2"/>
<sequence>MNQPITSLFSLQSTKGEKLVCNEDHDEDDIEADTGGRNTVYGIEVDMMLKTHENRLKLDMEKIERQHEDRLKLHARNFEYEVQKLRSVAKECHILFVEEIKKVQEFVNAKVEYLKSEMLKEISKIEQSHSSLEGNIDIVVEAIKKLVEYYTSFASKSDVKTDSDSNVLDKLAEFLGSLKESLLKIATSHCISVSQDSLSQMFSSFETIIKDKLAPLLKLVNLMPTNSPTVKMVVQGGEKKVGSSKDPS</sequence>
<reference evidence="1" key="1">
    <citation type="submission" date="2023-04" db="EMBL/GenBank/DDBJ databases">
        <authorList>
            <person name="Vijverberg K."/>
            <person name="Xiong W."/>
            <person name="Schranz E."/>
        </authorList>
    </citation>
    <scope>NUCLEOTIDE SEQUENCE</scope>
</reference>
<gene>
    <name evidence="1" type="ORF">LSALG_LOCUS3943</name>
</gene>
<evidence type="ECO:0000313" key="1">
    <source>
        <dbReference type="EMBL" id="CAI9263245.1"/>
    </source>
</evidence>
<protein>
    <submittedName>
        <fullName evidence="1">Uncharacterized protein</fullName>
    </submittedName>
</protein>
<dbReference type="Proteomes" id="UP001177003">
    <property type="component" value="Chromosome 0"/>
</dbReference>
<keyword evidence="2" id="KW-1185">Reference proteome</keyword>
<proteinExistence type="predicted"/>
<evidence type="ECO:0000313" key="2">
    <source>
        <dbReference type="Proteomes" id="UP001177003"/>
    </source>
</evidence>
<dbReference type="EMBL" id="OX465086">
    <property type="protein sequence ID" value="CAI9263245.1"/>
    <property type="molecule type" value="Genomic_DNA"/>
</dbReference>